<comment type="pathway">
    <text evidence="13">Cofactor biosynthesis; NAD(+) biosynthesis; NAD(+) from nicotinamide D-ribonucleotide: step 1/1.</text>
</comment>
<sequence length="244" mass="27663">MENYKFPVERLKTKLDDSSKTPVVLILFGSLNPVTYLHLRLFELAKDHLKTSDNNWEVVGCYISPVSPGYYKPNLLPPKDRNAMCKLAADCTDYIMVDIWETLHKEYVRTLPALKHFNQELNKDGGILTEEGTRKSILPVILSGGDLIETMTEPGVWAEKDIIDILKDYGSVVVERSGTDLNEVVNNDKILSQFKDKIVVVKQTIPNDVSSTRVRNCIKNGLSIRYIVPDSVIAYIKENNLYQS</sequence>
<evidence type="ECO:0000256" key="1">
    <source>
        <dbReference type="ARBA" id="ARBA00001946"/>
    </source>
</evidence>
<comment type="function">
    <text evidence="12">Catalyzes the formation of NAD(+) from nicotinamide mononucleotide (NMN) and ATP. Can also use the deamidated form; nicotinic acid mononucleotide (NaMN) as substrate with the same efficiency. Can use triazofurin monophosphate (TrMP) as substrate. Can also use GTP and ITP as nucleotide donors. Also catalyzes the reverse reaction, i.e. the pyrophosphorolytic cleavage of NAD(+). For the pyrophosphorolytic activity, can use NAD(+), NADH, NaAD, nicotinic acid adenine dinucleotide phosphate (NHD), nicotinamide guanine dinucleotide (NGD) as substrates. Fails to cleave phosphorylated dinucleotides NADP(+), NADPH and NaADP(+). Protects against axonal degeneration following injury. May be involved in the maintenance of axonal integrity. Also functions as a stress-response chaperone protein that prevents toxic aggregation of proteins; this function may be independent of its NAD(+) synthesis activity.</text>
</comment>
<dbReference type="GO" id="GO:0005524">
    <property type="term" value="F:ATP binding"/>
    <property type="evidence" value="ECO:0007669"/>
    <property type="project" value="UniProtKB-KW"/>
</dbReference>
<keyword evidence="9 13" id="KW-0520">NAD</keyword>
<dbReference type="GO" id="GO:0009435">
    <property type="term" value="P:NAD+ biosynthetic process"/>
    <property type="evidence" value="ECO:0007669"/>
    <property type="project" value="UniProtKB-UniPathway"/>
</dbReference>
<dbReference type="PANTHER" id="PTHR12039">
    <property type="entry name" value="NICOTINAMIDE MONONUCLEOTIDE ADENYLYLTRANSFERASE"/>
    <property type="match status" value="1"/>
</dbReference>
<dbReference type="EMBL" id="MCOG01000116">
    <property type="protein sequence ID" value="ORY43568.1"/>
    <property type="molecule type" value="Genomic_DNA"/>
</dbReference>
<dbReference type="OrthoDB" id="422187at2759"/>
<evidence type="ECO:0000259" key="14">
    <source>
        <dbReference type="Pfam" id="PF01467"/>
    </source>
</evidence>
<evidence type="ECO:0000313" key="15">
    <source>
        <dbReference type="EMBL" id="ORY43568.1"/>
    </source>
</evidence>
<dbReference type="InterPro" id="IPR014729">
    <property type="entry name" value="Rossmann-like_a/b/a_fold"/>
</dbReference>
<dbReference type="AlphaFoldDB" id="A0A1Y2C957"/>
<dbReference type="Pfam" id="PF01467">
    <property type="entry name" value="CTP_transf_like"/>
    <property type="match status" value="1"/>
</dbReference>
<dbReference type="NCBIfam" id="TIGR00482">
    <property type="entry name" value="nicotinate (nicotinamide) nucleotide adenylyltransferase"/>
    <property type="match status" value="1"/>
</dbReference>
<dbReference type="PANTHER" id="PTHR12039:SF0">
    <property type="entry name" value="NICOTINAMIDE-NUCLEOTIDE ADENYLYLTRANSFERASE"/>
    <property type="match status" value="1"/>
</dbReference>
<keyword evidence="7 13" id="KW-0547">Nucleotide-binding</keyword>
<gene>
    <name evidence="15" type="ORF">LY90DRAFT_385167</name>
</gene>
<evidence type="ECO:0000313" key="16">
    <source>
        <dbReference type="Proteomes" id="UP000193920"/>
    </source>
</evidence>
<keyword evidence="6 13" id="KW-0548">Nucleotidyltransferase</keyword>
<proteinExistence type="inferred from homology"/>
<evidence type="ECO:0000256" key="5">
    <source>
        <dbReference type="ARBA" id="ARBA00022679"/>
    </source>
</evidence>
<dbReference type="STRING" id="1754190.A0A1Y2C957"/>
<evidence type="ECO:0000256" key="12">
    <source>
        <dbReference type="ARBA" id="ARBA00093425"/>
    </source>
</evidence>
<comment type="catalytic activity">
    <reaction evidence="13">
        <text>nicotinate beta-D-ribonucleotide + ATP + H(+) = deamido-NAD(+) + diphosphate</text>
        <dbReference type="Rhea" id="RHEA:22860"/>
        <dbReference type="ChEBI" id="CHEBI:15378"/>
        <dbReference type="ChEBI" id="CHEBI:30616"/>
        <dbReference type="ChEBI" id="CHEBI:33019"/>
        <dbReference type="ChEBI" id="CHEBI:57502"/>
        <dbReference type="ChEBI" id="CHEBI:58437"/>
        <dbReference type="EC" id="2.7.7.18"/>
    </reaction>
</comment>
<evidence type="ECO:0000256" key="11">
    <source>
        <dbReference type="ARBA" id="ARBA00049001"/>
    </source>
</evidence>
<organism evidence="15 16">
    <name type="scientific">Neocallimastix californiae</name>
    <dbReference type="NCBI Taxonomy" id="1754190"/>
    <lineage>
        <taxon>Eukaryota</taxon>
        <taxon>Fungi</taxon>
        <taxon>Fungi incertae sedis</taxon>
        <taxon>Chytridiomycota</taxon>
        <taxon>Chytridiomycota incertae sedis</taxon>
        <taxon>Neocallimastigomycetes</taxon>
        <taxon>Neocallimastigales</taxon>
        <taxon>Neocallimastigaceae</taxon>
        <taxon>Neocallimastix</taxon>
    </lineage>
</organism>
<evidence type="ECO:0000256" key="10">
    <source>
        <dbReference type="ARBA" id="ARBA00023128"/>
    </source>
</evidence>
<comment type="similarity">
    <text evidence="13">Belongs to the eukaryotic NMN adenylyltransferase family.</text>
</comment>
<evidence type="ECO:0000256" key="6">
    <source>
        <dbReference type="ARBA" id="ARBA00022695"/>
    </source>
</evidence>
<comment type="subunit">
    <text evidence="3">Homotetramer.</text>
</comment>
<dbReference type="GO" id="GO:0000309">
    <property type="term" value="F:nicotinamide-nucleotide adenylyltransferase activity"/>
    <property type="evidence" value="ECO:0007669"/>
    <property type="project" value="UniProtKB-EC"/>
</dbReference>
<evidence type="ECO:0000256" key="9">
    <source>
        <dbReference type="ARBA" id="ARBA00023027"/>
    </source>
</evidence>
<comment type="subcellular location">
    <subcellularLocation>
        <location evidence="2">Mitochondrion</location>
    </subcellularLocation>
</comment>
<dbReference type="InterPro" id="IPR005248">
    <property type="entry name" value="NadD/NMNAT"/>
</dbReference>
<keyword evidence="16" id="KW-1185">Reference proteome</keyword>
<dbReference type="InterPro" id="IPR051182">
    <property type="entry name" value="Euk_NMN_adenylyltrnsfrase"/>
</dbReference>
<comment type="caution">
    <text evidence="15">The sequence shown here is derived from an EMBL/GenBank/DDBJ whole genome shotgun (WGS) entry which is preliminary data.</text>
</comment>
<comment type="cofactor">
    <cofactor evidence="1">
        <name>Mg(2+)</name>
        <dbReference type="ChEBI" id="CHEBI:18420"/>
    </cofactor>
</comment>
<dbReference type="EC" id="2.7.7.18" evidence="13"/>
<evidence type="ECO:0000256" key="13">
    <source>
        <dbReference type="RuleBase" id="RU362021"/>
    </source>
</evidence>
<keyword evidence="8 13" id="KW-0067">ATP-binding</keyword>
<dbReference type="SUPFAM" id="SSF52374">
    <property type="entry name" value="Nucleotidylyl transferase"/>
    <property type="match status" value="1"/>
</dbReference>
<protein>
    <recommendedName>
        <fullName evidence="13">Nicotinamide-nucleotide adenylyltransferase</fullName>
        <ecNumber evidence="13">2.7.7.1</ecNumber>
        <ecNumber evidence="13">2.7.7.18</ecNumber>
    </recommendedName>
</protein>
<keyword evidence="4 13" id="KW-0662">Pyridine nucleotide biosynthesis</keyword>
<dbReference type="UniPathway" id="UPA00253">
    <property type="reaction ID" value="UER00600"/>
</dbReference>
<accession>A0A1Y2C957</accession>
<dbReference type="GO" id="GO:0004515">
    <property type="term" value="F:nicotinate-nucleotide adenylyltransferase activity"/>
    <property type="evidence" value="ECO:0007669"/>
    <property type="project" value="UniProtKB-EC"/>
</dbReference>
<evidence type="ECO:0000256" key="2">
    <source>
        <dbReference type="ARBA" id="ARBA00004173"/>
    </source>
</evidence>
<evidence type="ECO:0000256" key="3">
    <source>
        <dbReference type="ARBA" id="ARBA00011881"/>
    </source>
</evidence>
<dbReference type="EC" id="2.7.7.1" evidence="13"/>
<dbReference type="FunFam" id="3.40.50.620:FF:000221">
    <property type="entry name" value="Nicotinamide/nicotinic acid mononucleotide adenylyltransferase 3"/>
    <property type="match status" value="1"/>
</dbReference>
<dbReference type="Gene3D" id="3.40.50.620">
    <property type="entry name" value="HUPs"/>
    <property type="match status" value="1"/>
</dbReference>
<feature type="domain" description="Cytidyltransferase-like" evidence="14">
    <location>
        <begin position="27"/>
        <end position="216"/>
    </location>
</feature>
<dbReference type="Proteomes" id="UP000193920">
    <property type="component" value="Unassembled WGS sequence"/>
</dbReference>
<evidence type="ECO:0000256" key="8">
    <source>
        <dbReference type="ARBA" id="ARBA00022840"/>
    </source>
</evidence>
<comment type="catalytic activity">
    <reaction evidence="11 13">
        <text>beta-nicotinamide D-ribonucleotide + ATP + H(+) = diphosphate + NAD(+)</text>
        <dbReference type="Rhea" id="RHEA:21360"/>
        <dbReference type="ChEBI" id="CHEBI:14649"/>
        <dbReference type="ChEBI" id="CHEBI:15378"/>
        <dbReference type="ChEBI" id="CHEBI:30616"/>
        <dbReference type="ChEBI" id="CHEBI:33019"/>
        <dbReference type="ChEBI" id="CHEBI:57540"/>
        <dbReference type="EC" id="2.7.7.1"/>
    </reaction>
</comment>
<evidence type="ECO:0000256" key="7">
    <source>
        <dbReference type="ARBA" id="ARBA00022741"/>
    </source>
</evidence>
<dbReference type="GO" id="GO:0005759">
    <property type="term" value="C:mitochondrial matrix"/>
    <property type="evidence" value="ECO:0007669"/>
    <property type="project" value="UniProtKB-ARBA"/>
</dbReference>
<evidence type="ECO:0000256" key="4">
    <source>
        <dbReference type="ARBA" id="ARBA00022642"/>
    </source>
</evidence>
<reference evidence="15 16" key="1">
    <citation type="submission" date="2016-08" db="EMBL/GenBank/DDBJ databases">
        <title>A Parts List for Fungal Cellulosomes Revealed by Comparative Genomics.</title>
        <authorList>
            <consortium name="DOE Joint Genome Institute"/>
            <person name="Haitjema C.H."/>
            <person name="Gilmore S.P."/>
            <person name="Henske J.K."/>
            <person name="Solomon K.V."/>
            <person name="De Groot R."/>
            <person name="Kuo A."/>
            <person name="Mondo S.J."/>
            <person name="Salamov A.A."/>
            <person name="Labutti K."/>
            <person name="Zhao Z."/>
            <person name="Chiniquy J."/>
            <person name="Barry K."/>
            <person name="Brewer H.M."/>
            <person name="Purvine S.O."/>
            <person name="Wright A.T."/>
            <person name="Boxma B."/>
            <person name="Van Alen T."/>
            <person name="Hackstein J.H."/>
            <person name="Baker S.E."/>
            <person name="Grigoriev I.V."/>
            <person name="O'Malley M.A."/>
        </authorList>
    </citation>
    <scope>NUCLEOTIDE SEQUENCE [LARGE SCALE GENOMIC DNA]</scope>
    <source>
        <strain evidence="15 16">G1</strain>
    </source>
</reference>
<dbReference type="InterPro" id="IPR004821">
    <property type="entry name" value="Cyt_trans-like"/>
</dbReference>
<keyword evidence="5 13" id="KW-0808">Transferase</keyword>
<name>A0A1Y2C957_9FUNG</name>
<keyword evidence="10" id="KW-0496">Mitochondrion</keyword>